<evidence type="ECO:0000256" key="1">
    <source>
        <dbReference type="ARBA" id="ARBA00001286"/>
    </source>
</evidence>
<feature type="domain" description="Methylated-DNA-[protein]-cysteine S-methyltransferase DNA binding" evidence="10">
    <location>
        <begin position="79"/>
        <end position="158"/>
    </location>
</feature>
<dbReference type="PANTHER" id="PTHR10815">
    <property type="entry name" value="METHYLATED-DNA--PROTEIN-CYSTEINE METHYLTRANSFERASE"/>
    <property type="match status" value="1"/>
</dbReference>
<dbReference type="InterPro" id="IPR014048">
    <property type="entry name" value="MethylDNA_cys_MeTrfase_DNA-bd"/>
</dbReference>
<keyword evidence="7 9" id="KW-0234">DNA repair</keyword>
<organism evidence="12 13">
    <name type="scientific">Pseudohongiella acticola</name>
    <dbReference type="NCBI Taxonomy" id="1524254"/>
    <lineage>
        <taxon>Bacteria</taxon>
        <taxon>Pseudomonadati</taxon>
        <taxon>Pseudomonadota</taxon>
        <taxon>Gammaproteobacteria</taxon>
        <taxon>Pseudomonadales</taxon>
        <taxon>Pseudohongiellaceae</taxon>
        <taxon>Pseudohongiella</taxon>
    </lineage>
</organism>
<comment type="function">
    <text evidence="9">Involved in the cellular defense against the biological effects of O6-methylguanine (O6-MeG) and O4-methylthymine (O4-MeT) in DNA. Repairs the methylated nucleobase in DNA by stoichiometrically transferring the methyl group to a cysteine residue in the enzyme. This is a suicide reaction: the enzyme is irreversibly inactivated.</text>
</comment>
<keyword evidence="3 9" id="KW-0963">Cytoplasm</keyword>
<keyword evidence="6 9" id="KW-0227">DNA damage</keyword>
<proteinExistence type="inferred from homology"/>
<evidence type="ECO:0000256" key="8">
    <source>
        <dbReference type="ARBA" id="ARBA00049348"/>
    </source>
</evidence>
<dbReference type="FunFam" id="1.10.10.10:FF:000214">
    <property type="entry name" value="Methylated-DNA--protein-cysteine methyltransferase"/>
    <property type="match status" value="1"/>
</dbReference>
<evidence type="ECO:0000259" key="10">
    <source>
        <dbReference type="Pfam" id="PF01035"/>
    </source>
</evidence>
<sequence>MIRNSYYSEVDSPLGVLTLTGNGDALTGLYMTAQKHRPALPARSVRDDKRFVQVREQLAAYFAGELQCFDVPLAGKGTDFQQQVWQALCDIPFGVTESYGALAMRLGKPSAPRAVGMANGRNPIGIIVPCHRVLGASGALTGYGGGIARKQWLLAHEQRLCK</sequence>
<evidence type="ECO:0000256" key="9">
    <source>
        <dbReference type="HAMAP-Rule" id="MF_00772"/>
    </source>
</evidence>
<dbReference type="InterPro" id="IPR036631">
    <property type="entry name" value="MGMT_N_sf"/>
</dbReference>
<dbReference type="HAMAP" id="MF_00772">
    <property type="entry name" value="OGT"/>
    <property type="match status" value="1"/>
</dbReference>
<comment type="catalytic activity">
    <reaction evidence="8 9">
        <text>a 6-O-methyl-2'-deoxyguanosine in DNA + L-cysteinyl-[protein] = S-methyl-L-cysteinyl-[protein] + a 2'-deoxyguanosine in DNA</text>
        <dbReference type="Rhea" id="RHEA:24000"/>
        <dbReference type="Rhea" id="RHEA-COMP:10131"/>
        <dbReference type="Rhea" id="RHEA-COMP:10132"/>
        <dbReference type="Rhea" id="RHEA-COMP:11367"/>
        <dbReference type="Rhea" id="RHEA-COMP:11368"/>
        <dbReference type="ChEBI" id="CHEBI:29950"/>
        <dbReference type="ChEBI" id="CHEBI:82612"/>
        <dbReference type="ChEBI" id="CHEBI:85445"/>
        <dbReference type="ChEBI" id="CHEBI:85448"/>
        <dbReference type="EC" id="2.1.1.63"/>
    </reaction>
</comment>
<reference evidence="13" key="1">
    <citation type="submission" date="2016-07" db="EMBL/GenBank/DDBJ databases">
        <authorList>
            <person name="Florea S."/>
            <person name="Webb J.S."/>
            <person name="Jaromczyk J."/>
            <person name="Schardl C.L."/>
        </authorList>
    </citation>
    <scope>NUCLEOTIDE SEQUENCE [LARGE SCALE GENOMIC DNA]</scope>
    <source>
        <strain evidence="13">KCTC 42131</strain>
    </source>
</reference>
<dbReference type="Gene3D" id="1.10.10.10">
    <property type="entry name" value="Winged helix-like DNA-binding domain superfamily/Winged helix DNA-binding domain"/>
    <property type="match status" value="1"/>
</dbReference>
<comment type="similarity">
    <text evidence="2 9">Belongs to the MGMT family.</text>
</comment>
<evidence type="ECO:0000256" key="6">
    <source>
        <dbReference type="ARBA" id="ARBA00022763"/>
    </source>
</evidence>
<comment type="catalytic activity">
    <reaction evidence="1 9">
        <text>a 4-O-methyl-thymidine in DNA + L-cysteinyl-[protein] = a thymidine in DNA + S-methyl-L-cysteinyl-[protein]</text>
        <dbReference type="Rhea" id="RHEA:53428"/>
        <dbReference type="Rhea" id="RHEA-COMP:10131"/>
        <dbReference type="Rhea" id="RHEA-COMP:10132"/>
        <dbReference type="Rhea" id="RHEA-COMP:13555"/>
        <dbReference type="Rhea" id="RHEA-COMP:13556"/>
        <dbReference type="ChEBI" id="CHEBI:29950"/>
        <dbReference type="ChEBI" id="CHEBI:82612"/>
        <dbReference type="ChEBI" id="CHEBI:137386"/>
        <dbReference type="ChEBI" id="CHEBI:137387"/>
        <dbReference type="EC" id="2.1.1.63"/>
    </reaction>
</comment>
<dbReference type="CDD" id="cd06445">
    <property type="entry name" value="ATase"/>
    <property type="match status" value="1"/>
</dbReference>
<dbReference type="EC" id="2.1.1.63" evidence="9"/>
<dbReference type="InterPro" id="IPR008332">
    <property type="entry name" value="MethylG_MeTrfase_N"/>
</dbReference>
<evidence type="ECO:0000256" key="4">
    <source>
        <dbReference type="ARBA" id="ARBA00022603"/>
    </source>
</evidence>
<dbReference type="InterPro" id="IPR001497">
    <property type="entry name" value="MethylDNA_cys_MeTrfase_AS"/>
</dbReference>
<feature type="active site" description="Nucleophile; methyl group acceptor" evidence="9">
    <location>
        <position position="130"/>
    </location>
</feature>
<dbReference type="RefSeq" id="WP_070116755.1">
    <property type="nucleotide sequence ID" value="NZ_MASR01000001.1"/>
</dbReference>
<protein>
    <recommendedName>
        <fullName evidence="9">Methylated-DNA--protein-cysteine methyltransferase</fullName>
        <ecNumber evidence="9">2.1.1.63</ecNumber>
    </recommendedName>
    <alternativeName>
        <fullName evidence="9">6-O-methylguanine-DNA methyltransferase</fullName>
        <shortName evidence="9">MGMT</shortName>
    </alternativeName>
    <alternativeName>
        <fullName evidence="9">O-6-methylguanine-DNA-alkyltransferase</fullName>
    </alternativeName>
</protein>
<dbReference type="GO" id="GO:0032259">
    <property type="term" value="P:methylation"/>
    <property type="evidence" value="ECO:0007669"/>
    <property type="project" value="UniProtKB-KW"/>
</dbReference>
<dbReference type="Gene3D" id="3.30.160.70">
    <property type="entry name" value="Methylated DNA-protein cysteine methyltransferase domain"/>
    <property type="match status" value="1"/>
</dbReference>
<dbReference type="OrthoDB" id="9811249at2"/>
<dbReference type="GO" id="GO:0006307">
    <property type="term" value="P:DNA alkylation repair"/>
    <property type="evidence" value="ECO:0007669"/>
    <property type="project" value="UniProtKB-UniRule"/>
</dbReference>
<accession>A0A1E8CL06</accession>
<dbReference type="SUPFAM" id="SSF53155">
    <property type="entry name" value="Methylated DNA-protein cysteine methyltransferase domain"/>
    <property type="match status" value="1"/>
</dbReference>
<keyword evidence="13" id="KW-1185">Reference proteome</keyword>
<evidence type="ECO:0000256" key="5">
    <source>
        <dbReference type="ARBA" id="ARBA00022679"/>
    </source>
</evidence>
<dbReference type="InterPro" id="IPR036217">
    <property type="entry name" value="MethylDNA_cys_MeTrfase_DNAb"/>
</dbReference>
<dbReference type="STRING" id="1524254.PHACT_08305"/>
<dbReference type="EMBL" id="MASR01000001">
    <property type="protein sequence ID" value="OFE13140.1"/>
    <property type="molecule type" value="Genomic_DNA"/>
</dbReference>
<dbReference type="SUPFAM" id="SSF46767">
    <property type="entry name" value="Methylated DNA-protein cysteine methyltransferase, C-terminal domain"/>
    <property type="match status" value="1"/>
</dbReference>
<evidence type="ECO:0000259" key="11">
    <source>
        <dbReference type="Pfam" id="PF02870"/>
    </source>
</evidence>
<evidence type="ECO:0000313" key="13">
    <source>
        <dbReference type="Proteomes" id="UP000175669"/>
    </source>
</evidence>
<dbReference type="Proteomes" id="UP000175669">
    <property type="component" value="Unassembled WGS sequence"/>
</dbReference>
<evidence type="ECO:0000256" key="3">
    <source>
        <dbReference type="ARBA" id="ARBA00022490"/>
    </source>
</evidence>
<dbReference type="GO" id="GO:0005737">
    <property type="term" value="C:cytoplasm"/>
    <property type="evidence" value="ECO:0007669"/>
    <property type="project" value="UniProtKB-SubCell"/>
</dbReference>
<evidence type="ECO:0000256" key="7">
    <source>
        <dbReference type="ARBA" id="ARBA00023204"/>
    </source>
</evidence>
<comment type="caution">
    <text evidence="12">The sequence shown here is derived from an EMBL/GenBank/DDBJ whole genome shotgun (WGS) entry which is preliminary data.</text>
</comment>
<comment type="miscellaneous">
    <text evidence="9">This enzyme catalyzes only one turnover and therefore is not strictly catalytic. According to one definition, an enzyme is a biocatalyst that acts repeatedly and over many reaction cycles.</text>
</comment>
<dbReference type="Pfam" id="PF02870">
    <property type="entry name" value="Methyltransf_1N"/>
    <property type="match status" value="1"/>
</dbReference>
<dbReference type="InterPro" id="IPR036388">
    <property type="entry name" value="WH-like_DNA-bd_sf"/>
</dbReference>
<evidence type="ECO:0000313" key="12">
    <source>
        <dbReference type="EMBL" id="OFE13140.1"/>
    </source>
</evidence>
<feature type="domain" description="Methylguanine DNA methyltransferase ribonuclease-like" evidence="11">
    <location>
        <begin position="6"/>
        <end position="73"/>
    </location>
</feature>
<dbReference type="PROSITE" id="PS00374">
    <property type="entry name" value="MGMT"/>
    <property type="match status" value="1"/>
</dbReference>
<keyword evidence="4 9" id="KW-0489">Methyltransferase</keyword>
<dbReference type="PANTHER" id="PTHR10815:SF5">
    <property type="entry name" value="METHYLATED-DNA--PROTEIN-CYSTEINE METHYLTRANSFERASE"/>
    <property type="match status" value="1"/>
</dbReference>
<evidence type="ECO:0000256" key="2">
    <source>
        <dbReference type="ARBA" id="ARBA00008711"/>
    </source>
</evidence>
<keyword evidence="5 9" id="KW-0808">Transferase</keyword>
<gene>
    <name evidence="12" type="ORF">PHACT_08305</name>
</gene>
<dbReference type="NCBIfam" id="TIGR00589">
    <property type="entry name" value="ogt"/>
    <property type="match status" value="1"/>
</dbReference>
<dbReference type="GO" id="GO:0003908">
    <property type="term" value="F:methylated-DNA-[protein]-cysteine S-methyltransferase activity"/>
    <property type="evidence" value="ECO:0007669"/>
    <property type="project" value="UniProtKB-UniRule"/>
</dbReference>
<dbReference type="Pfam" id="PF01035">
    <property type="entry name" value="DNA_binding_1"/>
    <property type="match status" value="1"/>
</dbReference>
<name>A0A1E8CL06_9GAMM</name>
<dbReference type="InterPro" id="IPR023546">
    <property type="entry name" value="MGMT"/>
</dbReference>
<dbReference type="AlphaFoldDB" id="A0A1E8CL06"/>
<comment type="subcellular location">
    <subcellularLocation>
        <location evidence="9">Cytoplasm</location>
    </subcellularLocation>
</comment>